<proteinExistence type="predicted"/>
<dbReference type="EMBL" id="MRZV01001710">
    <property type="protein sequence ID" value="PIK36245.1"/>
    <property type="molecule type" value="Genomic_DNA"/>
</dbReference>
<dbReference type="InterPro" id="IPR008906">
    <property type="entry name" value="HATC_C_dom"/>
</dbReference>
<dbReference type="AlphaFoldDB" id="A0A2G8JKI0"/>
<reference evidence="2 3" key="1">
    <citation type="journal article" date="2017" name="PLoS Biol.">
        <title>The sea cucumber genome provides insights into morphological evolution and visceral regeneration.</title>
        <authorList>
            <person name="Zhang X."/>
            <person name="Sun L."/>
            <person name="Yuan J."/>
            <person name="Sun Y."/>
            <person name="Gao Y."/>
            <person name="Zhang L."/>
            <person name="Li S."/>
            <person name="Dai H."/>
            <person name="Hamel J.F."/>
            <person name="Liu C."/>
            <person name="Yu Y."/>
            <person name="Liu S."/>
            <person name="Lin W."/>
            <person name="Guo K."/>
            <person name="Jin S."/>
            <person name="Xu P."/>
            <person name="Storey K.B."/>
            <person name="Huan P."/>
            <person name="Zhang T."/>
            <person name="Zhou Y."/>
            <person name="Zhang J."/>
            <person name="Lin C."/>
            <person name="Li X."/>
            <person name="Xing L."/>
            <person name="Huo D."/>
            <person name="Sun M."/>
            <person name="Wang L."/>
            <person name="Mercier A."/>
            <person name="Li F."/>
            <person name="Yang H."/>
            <person name="Xiang J."/>
        </authorList>
    </citation>
    <scope>NUCLEOTIDE SEQUENCE [LARGE SCALE GENOMIC DNA]</scope>
    <source>
        <strain evidence="2">Shaxun</strain>
        <tissue evidence="2">Muscle</tissue>
    </source>
</reference>
<comment type="caution">
    <text evidence="2">The sequence shown here is derived from an EMBL/GenBank/DDBJ whole genome shotgun (WGS) entry which is preliminary data.</text>
</comment>
<dbReference type="GO" id="GO:0046983">
    <property type="term" value="F:protein dimerization activity"/>
    <property type="evidence" value="ECO:0007669"/>
    <property type="project" value="InterPro"/>
</dbReference>
<evidence type="ECO:0000259" key="1">
    <source>
        <dbReference type="Pfam" id="PF05699"/>
    </source>
</evidence>
<gene>
    <name evidence="2" type="ORF">BSL78_26920</name>
</gene>
<feature type="domain" description="HAT C-terminal dimerisation" evidence="1">
    <location>
        <begin position="116"/>
        <end position="176"/>
    </location>
</feature>
<name>A0A2G8JKI0_STIJA</name>
<evidence type="ECO:0000313" key="3">
    <source>
        <dbReference type="Proteomes" id="UP000230750"/>
    </source>
</evidence>
<keyword evidence="3" id="KW-1185">Reference proteome</keyword>
<evidence type="ECO:0000313" key="2">
    <source>
        <dbReference type="EMBL" id="PIK36245.1"/>
    </source>
</evidence>
<dbReference type="OrthoDB" id="10037933at2759"/>
<organism evidence="2 3">
    <name type="scientific">Stichopus japonicus</name>
    <name type="common">Sea cucumber</name>
    <dbReference type="NCBI Taxonomy" id="307972"/>
    <lineage>
        <taxon>Eukaryota</taxon>
        <taxon>Metazoa</taxon>
        <taxon>Echinodermata</taxon>
        <taxon>Eleutherozoa</taxon>
        <taxon>Echinozoa</taxon>
        <taxon>Holothuroidea</taxon>
        <taxon>Aspidochirotacea</taxon>
        <taxon>Aspidochirotida</taxon>
        <taxon>Stichopodidae</taxon>
        <taxon>Apostichopus</taxon>
    </lineage>
</organism>
<dbReference type="Proteomes" id="UP000230750">
    <property type="component" value="Unassembled WGS sequence"/>
</dbReference>
<dbReference type="STRING" id="307972.A0A2G8JKI0"/>
<dbReference type="InterPro" id="IPR052958">
    <property type="entry name" value="IFN-induced_PKR_regulator"/>
</dbReference>
<sequence>MELPSMTEQAYSTSSKDKYRGVFRGEAIGPWPALHGCRKIFLAHNAAAYSLSLLIPAYCSDSDSSVLRESAQLFEDFLPGGVECLGAEILRWKAYWARQPPESRPNRDLDALVVSKKLGTYPVITALLQVFATMLVTTATGERSFSALKLLKTFLRSTMSEQRLNGLSHLYINKDLKLNHDHVIDEFGRNNRRLIFN</sequence>
<accession>A0A2G8JKI0</accession>
<protein>
    <recommendedName>
        <fullName evidence="1">HAT C-terminal dimerisation domain-containing protein</fullName>
    </recommendedName>
</protein>
<dbReference type="Pfam" id="PF05699">
    <property type="entry name" value="Dimer_Tnp_hAT"/>
    <property type="match status" value="1"/>
</dbReference>
<dbReference type="PANTHER" id="PTHR46289:SF17">
    <property type="entry name" value="HAT C-TERMINAL DIMERISATION DOMAIN-CONTAINING PROTEIN"/>
    <property type="match status" value="1"/>
</dbReference>
<dbReference type="PANTHER" id="PTHR46289">
    <property type="entry name" value="52 KDA REPRESSOR OF THE INHIBITOR OF THE PROTEIN KINASE-LIKE PROTEIN-RELATED"/>
    <property type="match status" value="1"/>
</dbReference>